<accession>A0A382XBT1</accession>
<sequence length="54" mass="6279">MSSKEDVFLEEARLGQRAQVLIDCEEVPNISRLVRRFREYTLVDLAHAVMLTET</sequence>
<proteinExistence type="predicted"/>
<organism evidence="1">
    <name type="scientific">marine metagenome</name>
    <dbReference type="NCBI Taxonomy" id="408172"/>
    <lineage>
        <taxon>unclassified sequences</taxon>
        <taxon>metagenomes</taxon>
        <taxon>ecological metagenomes</taxon>
    </lineage>
</organism>
<name>A0A382XBT1_9ZZZZ</name>
<reference evidence="1" key="1">
    <citation type="submission" date="2018-05" db="EMBL/GenBank/DDBJ databases">
        <authorList>
            <person name="Lanie J.A."/>
            <person name="Ng W.-L."/>
            <person name="Kazmierczak K.M."/>
            <person name="Andrzejewski T.M."/>
            <person name="Davidsen T.M."/>
            <person name="Wayne K.J."/>
            <person name="Tettelin H."/>
            <person name="Glass J.I."/>
            <person name="Rusch D."/>
            <person name="Podicherti R."/>
            <person name="Tsui H.-C.T."/>
            <person name="Winkler M.E."/>
        </authorList>
    </citation>
    <scope>NUCLEOTIDE SEQUENCE</scope>
</reference>
<evidence type="ECO:0000313" key="1">
    <source>
        <dbReference type="EMBL" id="SVD67808.1"/>
    </source>
</evidence>
<dbReference type="AlphaFoldDB" id="A0A382XBT1"/>
<dbReference type="EMBL" id="UINC01166063">
    <property type="protein sequence ID" value="SVD67808.1"/>
    <property type="molecule type" value="Genomic_DNA"/>
</dbReference>
<protein>
    <submittedName>
        <fullName evidence="1">Uncharacterized protein</fullName>
    </submittedName>
</protein>
<feature type="non-terminal residue" evidence="1">
    <location>
        <position position="54"/>
    </location>
</feature>
<gene>
    <name evidence="1" type="ORF">METZ01_LOCUS420662</name>
</gene>